<evidence type="ECO:0000259" key="1">
    <source>
        <dbReference type="Pfam" id="PF13456"/>
    </source>
</evidence>
<name>A0A6D2HR56_9BRAS</name>
<dbReference type="InterPro" id="IPR044730">
    <property type="entry name" value="RNase_H-like_dom_plant"/>
</dbReference>
<evidence type="ECO:0000313" key="2">
    <source>
        <dbReference type="EMBL" id="CAA7017010.1"/>
    </source>
</evidence>
<proteinExistence type="predicted"/>
<dbReference type="InterPro" id="IPR036397">
    <property type="entry name" value="RNaseH_sf"/>
</dbReference>
<gene>
    <name evidence="2" type="ORF">MERR_LOCUS4245</name>
</gene>
<feature type="domain" description="RNase H type-1" evidence="1">
    <location>
        <begin position="40"/>
        <end position="98"/>
    </location>
</feature>
<comment type="caution">
    <text evidence="2">The sequence shown here is derived from an EMBL/GenBank/DDBJ whole genome shotgun (WGS) entry which is preliminary data.</text>
</comment>
<sequence length="119" mass="14184">MTEERIWDQVKLKQKRYRVPLRQNFKRSLSQCRIVGVKVICHIIFEGDSRNVVNLVNNSSLNFVLFNWIREVWSWMAKFKDIAFTCVPREGNQAAETCWRQEIFQTIQALFIILPFLCS</sequence>
<dbReference type="Gene3D" id="3.30.420.10">
    <property type="entry name" value="Ribonuclease H-like superfamily/Ribonuclease H"/>
    <property type="match status" value="1"/>
</dbReference>
<dbReference type="CDD" id="cd06222">
    <property type="entry name" value="RNase_H_like"/>
    <property type="match status" value="1"/>
</dbReference>
<protein>
    <recommendedName>
        <fullName evidence="1">RNase H type-1 domain-containing protein</fullName>
    </recommendedName>
</protein>
<dbReference type="Pfam" id="PF13456">
    <property type="entry name" value="RVT_3"/>
    <property type="match status" value="1"/>
</dbReference>
<dbReference type="AlphaFoldDB" id="A0A6D2HR56"/>
<dbReference type="InterPro" id="IPR012337">
    <property type="entry name" value="RNaseH-like_sf"/>
</dbReference>
<dbReference type="InterPro" id="IPR002156">
    <property type="entry name" value="RNaseH_domain"/>
</dbReference>
<dbReference type="Proteomes" id="UP000467841">
    <property type="component" value="Unassembled WGS sequence"/>
</dbReference>
<evidence type="ECO:0000313" key="3">
    <source>
        <dbReference type="Proteomes" id="UP000467841"/>
    </source>
</evidence>
<dbReference type="EMBL" id="CACVBM020000277">
    <property type="protein sequence ID" value="CAA7017010.1"/>
    <property type="molecule type" value="Genomic_DNA"/>
</dbReference>
<dbReference type="SUPFAM" id="SSF53098">
    <property type="entry name" value="Ribonuclease H-like"/>
    <property type="match status" value="1"/>
</dbReference>
<organism evidence="2 3">
    <name type="scientific">Microthlaspi erraticum</name>
    <dbReference type="NCBI Taxonomy" id="1685480"/>
    <lineage>
        <taxon>Eukaryota</taxon>
        <taxon>Viridiplantae</taxon>
        <taxon>Streptophyta</taxon>
        <taxon>Embryophyta</taxon>
        <taxon>Tracheophyta</taxon>
        <taxon>Spermatophyta</taxon>
        <taxon>Magnoliopsida</taxon>
        <taxon>eudicotyledons</taxon>
        <taxon>Gunneridae</taxon>
        <taxon>Pentapetalae</taxon>
        <taxon>rosids</taxon>
        <taxon>malvids</taxon>
        <taxon>Brassicales</taxon>
        <taxon>Brassicaceae</taxon>
        <taxon>Coluteocarpeae</taxon>
        <taxon>Microthlaspi</taxon>
    </lineage>
</organism>
<dbReference type="GO" id="GO:0003676">
    <property type="term" value="F:nucleic acid binding"/>
    <property type="evidence" value="ECO:0007669"/>
    <property type="project" value="InterPro"/>
</dbReference>
<reference evidence="2" key="1">
    <citation type="submission" date="2020-01" db="EMBL/GenBank/DDBJ databases">
        <authorList>
            <person name="Mishra B."/>
        </authorList>
    </citation>
    <scope>NUCLEOTIDE SEQUENCE [LARGE SCALE GENOMIC DNA]</scope>
</reference>
<accession>A0A6D2HR56</accession>
<dbReference type="GO" id="GO:0004523">
    <property type="term" value="F:RNA-DNA hybrid ribonuclease activity"/>
    <property type="evidence" value="ECO:0007669"/>
    <property type="project" value="InterPro"/>
</dbReference>
<keyword evidence="3" id="KW-1185">Reference proteome</keyword>